<dbReference type="GeneID" id="30176380"/>
<dbReference type="RefSeq" id="XP_019018165.1">
    <property type="nucleotide sequence ID" value="XM_019159693.1"/>
</dbReference>
<dbReference type="Proteomes" id="UP000094455">
    <property type="component" value="Unassembled WGS sequence"/>
</dbReference>
<keyword evidence="2" id="KW-0812">Transmembrane</keyword>
<keyword evidence="2" id="KW-1133">Transmembrane helix</keyword>
<feature type="transmembrane region" description="Helical" evidence="2">
    <location>
        <begin position="281"/>
        <end position="307"/>
    </location>
</feature>
<name>A0A1E3NLM9_9ASCO</name>
<feature type="compositionally biased region" description="Basic residues" evidence="1">
    <location>
        <begin position="73"/>
        <end position="94"/>
    </location>
</feature>
<organism evidence="3 4">
    <name type="scientific">Pichia membranifaciens NRRL Y-2026</name>
    <dbReference type="NCBI Taxonomy" id="763406"/>
    <lineage>
        <taxon>Eukaryota</taxon>
        <taxon>Fungi</taxon>
        <taxon>Dikarya</taxon>
        <taxon>Ascomycota</taxon>
        <taxon>Saccharomycotina</taxon>
        <taxon>Pichiomycetes</taxon>
        <taxon>Pichiales</taxon>
        <taxon>Pichiaceae</taxon>
        <taxon>Pichia</taxon>
    </lineage>
</organism>
<evidence type="ECO:0000256" key="2">
    <source>
        <dbReference type="SAM" id="Phobius"/>
    </source>
</evidence>
<sequence length="308" mass="35974">MSCVCICRRFFRHQSTCNQAPLHHGQRILVRTLRHIHAGVRLHAPQHHDAQLRDIQHQRVGQKVPRPGEVPGRRRARRGGRRGRGGRAAPRRRRPLPDRGRGHMQLHVEAKTVVRVRGRVAALAHARRVVGRGVRRRLRRGRRHGGPRRLRRVPHNSVALRLRRRVEPGHHLPLPAPPKRLLQPIPQETAADLRLHPPPHPAPRRHAYVRGRRQLQPLALLQLVWTTPHPPPLFITSLHFYYRTLGCLLLLWVFGSLGLLSGRVLWHQALRFHHYVFHYGFLFFFIFILFFLFLFFPLILLCLSSFLL</sequence>
<proteinExistence type="predicted"/>
<reference evidence="3 4" key="1">
    <citation type="journal article" date="2016" name="Proc. Natl. Acad. Sci. U.S.A.">
        <title>Comparative genomics of biotechnologically important yeasts.</title>
        <authorList>
            <person name="Riley R."/>
            <person name="Haridas S."/>
            <person name="Wolfe K.H."/>
            <person name="Lopes M.R."/>
            <person name="Hittinger C.T."/>
            <person name="Goeker M."/>
            <person name="Salamov A.A."/>
            <person name="Wisecaver J.H."/>
            <person name="Long T.M."/>
            <person name="Calvey C.H."/>
            <person name="Aerts A.L."/>
            <person name="Barry K.W."/>
            <person name="Choi C."/>
            <person name="Clum A."/>
            <person name="Coughlan A.Y."/>
            <person name="Deshpande S."/>
            <person name="Douglass A.P."/>
            <person name="Hanson S.J."/>
            <person name="Klenk H.-P."/>
            <person name="LaButti K.M."/>
            <person name="Lapidus A."/>
            <person name="Lindquist E.A."/>
            <person name="Lipzen A.M."/>
            <person name="Meier-Kolthoff J.P."/>
            <person name="Ohm R.A."/>
            <person name="Otillar R.P."/>
            <person name="Pangilinan J.L."/>
            <person name="Peng Y."/>
            <person name="Rokas A."/>
            <person name="Rosa C.A."/>
            <person name="Scheuner C."/>
            <person name="Sibirny A.A."/>
            <person name="Slot J.C."/>
            <person name="Stielow J.B."/>
            <person name="Sun H."/>
            <person name="Kurtzman C.P."/>
            <person name="Blackwell M."/>
            <person name="Grigoriev I.V."/>
            <person name="Jeffries T.W."/>
        </authorList>
    </citation>
    <scope>NUCLEOTIDE SEQUENCE [LARGE SCALE GENOMIC DNA]</scope>
    <source>
        <strain evidence="3 4">NRRL Y-2026</strain>
    </source>
</reference>
<keyword evidence="4" id="KW-1185">Reference proteome</keyword>
<keyword evidence="2" id="KW-0472">Membrane</keyword>
<accession>A0A1E3NLM9</accession>
<feature type="transmembrane region" description="Helical" evidence="2">
    <location>
        <begin position="240"/>
        <end position="260"/>
    </location>
</feature>
<dbReference type="EMBL" id="KV454002">
    <property type="protein sequence ID" value="ODQ47052.1"/>
    <property type="molecule type" value="Genomic_DNA"/>
</dbReference>
<gene>
    <name evidence="3" type="ORF">PICMEDRAFT_105843</name>
</gene>
<dbReference type="AlphaFoldDB" id="A0A1E3NLM9"/>
<protein>
    <submittedName>
        <fullName evidence="3">Uncharacterized protein</fullName>
    </submittedName>
</protein>
<evidence type="ECO:0000313" key="4">
    <source>
        <dbReference type="Proteomes" id="UP000094455"/>
    </source>
</evidence>
<evidence type="ECO:0000313" key="3">
    <source>
        <dbReference type="EMBL" id="ODQ47052.1"/>
    </source>
</evidence>
<feature type="region of interest" description="Disordered" evidence="1">
    <location>
        <begin position="57"/>
        <end position="101"/>
    </location>
</feature>
<evidence type="ECO:0000256" key="1">
    <source>
        <dbReference type="SAM" id="MobiDB-lite"/>
    </source>
</evidence>